<dbReference type="RefSeq" id="WP_345209678.1">
    <property type="nucleotide sequence ID" value="NZ_BAABFT010000002.1"/>
</dbReference>
<evidence type="ECO:0000313" key="3">
    <source>
        <dbReference type="Proteomes" id="UP001500582"/>
    </source>
</evidence>
<dbReference type="PANTHER" id="PTHR10900:SF77">
    <property type="entry name" value="FI19380P1"/>
    <property type="match status" value="1"/>
</dbReference>
<dbReference type="InterPro" id="IPR036378">
    <property type="entry name" value="FAS1_dom_sf"/>
</dbReference>
<dbReference type="Gene3D" id="2.30.180.10">
    <property type="entry name" value="FAS1 domain"/>
    <property type="match status" value="2"/>
</dbReference>
<protein>
    <submittedName>
        <fullName evidence="2">Fasciclin domain-containing protein</fullName>
    </submittedName>
</protein>
<comment type="caution">
    <text evidence="2">The sequence shown here is derived from an EMBL/GenBank/DDBJ whole genome shotgun (WGS) entry which is preliminary data.</text>
</comment>
<accession>A0ABP8FWA0</accession>
<sequence>MQHGLWYAGVVLLLLLASCKKNDNPEKLNSAKPTVFAYINANKNLSLYQAALKRAGLYNAETFSNGGPFTVFAPVDSAFTKAGLTLDKINSYDPQALASILKYAIVYGKISSSSLIGFYTQNVFGLNEAYKPTLTKNYYGIFLDGIPLETNGSTDLNDGVVHQITRVPFPPAENIFSLISKTEDLTLFTAAVKRAGYENKYSAQQQQYYYTLFAPTNEAFKKFGYPDVASIENADPVLLQRIFNSLIFDRGTTRLLTSAFRGGYALGYKYIYVQTDGFTIIATGNIMPTHIIRPDIMATNGVIHVVDQVMAQVFN</sequence>
<dbReference type="Pfam" id="PF02469">
    <property type="entry name" value="Fasciclin"/>
    <property type="match status" value="2"/>
</dbReference>
<feature type="domain" description="FAS1" evidence="1">
    <location>
        <begin position="172"/>
        <end position="310"/>
    </location>
</feature>
<feature type="domain" description="FAS1" evidence="1">
    <location>
        <begin position="32"/>
        <end position="168"/>
    </location>
</feature>
<dbReference type="SMART" id="SM00554">
    <property type="entry name" value="FAS1"/>
    <property type="match status" value="2"/>
</dbReference>
<name>A0ABP8FWA0_9SPHI</name>
<keyword evidence="3" id="KW-1185">Reference proteome</keyword>
<dbReference type="Proteomes" id="UP001500582">
    <property type="component" value="Unassembled WGS sequence"/>
</dbReference>
<dbReference type="SUPFAM" id="SSF82153">
    <property type="entry name" value="FAS1 domain"/>
    <property type="match status" value="2"/>
</dbReference>
<evidence type="ECO:0000259" key="1">
    <source>
        <dbReference type="PROSITE" id="PS50213"/>
    </source>
</evidence>
<dbReference type="InterPro" id="IPR050904">
    <property type="entry name" value="Adhesion/Biosynth-related"/>
</dbReference>
<organism evidence="2 3">
    <name type="scientific">Mucilaginibacter gynuensis</name>
    <dbReference type="NCBI Taxonomy" id="1302236"/>
    <lineage>
        <taxon>Bacteria</taxon>
        <taxon>Pseudomonadati</taxon>
        <taxon>Bacteroidota</taxon>
        <taxon>Sphingobacteriia</taxon>
        <taxon>Sphingobacteriales</taxon>
        <taxon>Sphingobacteriaceae</taxon>
        <taxon>Mucilaginibacter</taxon>
    </lineage>
</organism>
<dbReference type="PANTHER" id="PTHR10900">
    <property type="entry name" value="PERIOSTIN-RELATED"/>
    <property type="match status" value="1"/>
</dbReference>
<dbReference type="PROSITE" id="PS50213">
    <property type="entry name" value="FAS1"/>
    <property type="match status" value="2"/>
</dbReference>
<evidence type="ECO:0000313" key="2">
    <source>
        <dbReference type="EMBL" id="GAA4312354.1"/>
    </source>
</evidence>
<dbReference type="InterPro" id="IPR000782">
    <property type="entry name" value="FAS1_domain"/>
</dbReference>
<proteinExistence type="predicted"/>
<gene>
    <name evidence="2" type="ORF">GCM10023149_07680</name>
</gene>
<dbReference type="EMBL" id="BAABFT010000002">
    <property type="protein sequence ID" value="GAA4312354.1"/>
    <property type="molecule type" value="Genomic_DNA"/>
</dbReference>
<reference evidence="3" key="1">
    <citation type="journal article" date="2019" name="Int. J. Syst. Evol. Microbiol.">
        <title>The Global Catalogue of Microorganisms (GCM) 10K type strain sequencing project: providing services to taxonomists for standard genome sequencing and annotation.</title>
        <authorList>
            <consortium name="The Broad Institute Genomics Platform"/>
            <consortium name="The Broad Institute Genome Sequencing Center for Infectious Disease"/>
            <person name="Wu L."/>
            <person name="Ma J."/>
        </authorList>
    </citation>
    <scope>NUCLEOTIDE SEQUENCE [LARGE SCALE GENOMIC DNA]</scope>
    <source>
        <strain evidence="3">JCM 17705</strain>
    </source>
</reference>